<name>A0A0N5BR52_STREA</name>
<keyword evidence="1" id="KW-0812">Transmembrane</keyword>
<dbReference type="AlphaFoldDB" id="A0A0N5BR52"/>
<dbReference type="Proteomes" id="UP000046392">
    <property type="component" value="Unplaced"/>
</dbReference>
<evidence type="ECO:0000256" key="1">
    <source>
        <dbReference type="SAM" id="Phobius"/>
    </source>
</evidence>
<protein>
    <submittedName>
        <fullName evidence="3">Uncharacterized protein</fullName>
    </submittedName>
</protein>
<keyword evidence="2" id="KW-1185">Reference proteome</keyword>
<keyword evidence="1" id="KW-1133">Transmembrane helix</keyword>
<dbReference type="PROSITE" id="PS51257">
    <property type="entry name" value="PROKAR_LIPOPROTEIN"/>
    <property type="match status" value="1"/>
</dbReference>
<evidence type="ECO:0000313" key="2">
    <source>
        <dbReference type="Proteomes" id="UP000046392"/>
    </source>
</evidence>
<dbReference type="WBParaSite" id="SPAL_0000835600.1">
    <property type="protein sequence ID" value="SPAL_0000835600.1"/>
    <property type="gene ID" value="SPAL_0000835600"/>
</dbReference>
<feature type="transmembrane region" description="Helical" evidence="1">
    <location>
        <begin position="6"/>
        <end position="23"/>
    </location>
</feature>
<keyword evidence="1" id="KW-0472">Membrane</keyword>
<evidence type="ECO:0000313" key="3">
    <source>
        <dbReference type="WBParaSite" id="SPAL_0000835600.1"/>
    </source>
</evidence>
<accession>A0A0N5BR52</accession>
<reference evidence="3" key="1">
    <citation type="submission" date="2017-02" db="UniProtKB">
        <authorList>
            <consortium name="WormBaseParasite"/>
        </authorList>
    </citation>
    <scope>IDENTIFICATION</scope>
</reference>
<sequence>MNVSKILTVFIIISTSCIVIFCRRGYILAVNGKPGCIIWGPIKREENVTTTLANNKTKNILLSVTNLCGKPIKISKFLPADIIKSNDLYVNFAYNISKKFFTKIIPKDCDANGVINRDYFICDFVTAKELAFRKLCDQLVGTVGWCPR</sequence>
<proteinExistence type="predicted"/>
<organism evidence="2 3">
    <name type="scientific">Strongyloides papillosus</name>
    <name type="common">Intestinal threadworm</name>
    <dbReference type="NCBI Taxonomy" id="174720"/>
    <lineage>
        <taxon>Eukaryota</taxon>
        <taxon>Metazoa</taxon>
        <taxon>Ecdysozoa</taxon>
        <taxon>Nematoda</taxon>
        <taxon>Chromadorea</taxon>
        <taxon>Rhabditida</taxon>
        <taxon>Tylenchina</taxon>
        <taxon>Panagrolaimomorpha</taxon>
        <taxon>Strongyloidoidea</taxon>
        <taxon>Strongyloididae</taxon>
        <taxon>Strongyloides</taxon>
    </lineage>
</organism>